<dbReference type="Proteomes" id="UP000013909">
    <property type="component" value="Unassembled WGS sequence"/>
</dbReference>
<accession>R7ZQV7</accession>
<dbReference type="InterPro" id="IPR042118">
    <property type="entry name" value="QueA_dom1"/>
</dbReference>
<evidence type="ECO:0000256" key="4">
    <source>
        <dbReference type="ARBA" id="ARBA00022785"/>
    </source>
</evidence>
<dbReference type="Pfam" id="PF02547">
    <property type="entry name" value="Queuosine_synth"/>
    <property type="match status" value="1"/>
</dbReference>
<dbReference type="InterPro" id="IPR042119">
    <property type="entry name" value="QueA_dom2"/>
</dbReference>
<dbReference type="RefSeq" id="WP_010855084.1">
    <property type="nucleotide sequence ID" value="NZ_AQHR01000085.1"/>
</dbReference>
<reference evidence="6 7" key="1">
    <citation type="submission" date="2013-02" db="EMBL/GenBank/DDBJ databases">
        <title>A novel strain isolated from Lonar lake, Maharashtra, India.</title>
        <authorList>
            <person name="Singh A."/>
        </authorList>
    </citation>
    <scope>NUCLEOTIDE SEQUENCE [LARGE SCALE GENOMIC DNA]</scope>
    <source>
        <strain evidence="6 7">AK24</strain>
    </source>
</reference>
<dbReference type="Gene3D" id="3.40.1780.10">
    <property type="entry name" value="QueA-like"/>
    <property type="match status" value="2"/>
</dbReference>
<comment type="function">
    <text evidence="5">Transfers and isomerizes the ribose moiety from AdoMet to the 7-aminomethyl group of 7-deazaguanine (preQ1-tRNA) to give epoxyqueuosine (oQ-tRNA).</text>
</comment>
<keyword evidence="7" id="KW-1185">Reference proteome</keyword>
<dbReference type="InterPro" id="IPR003699">
    <property type="entry name" value="QueA"/>
</dbReference>
<evidence type="ECO:0000256" key="1">
    <source>
        <dbReference type="ARBA" id="ARBA00022490"/>
    </source>
</evidence>
<proteinExistence type="inferred from homology"/>
<sequence>MADRPNLPKSSFWYELPEDRIAKYPLERRDASNLLWYKDQTIRHHRFSDLPDLLPPDSLMVFNNTKVIPARLLFQRETGSWIEIFLLKPIEPSTVIQTAMEETASTTWETMIGNLKRWKDGERLVQTVRLAEKNVQLTATLRSREERLVQLEWDSPFPFASIVEAAGKVPLPPYLNREATDADKETYQTVYSAVKGAVAAPTAGLHFTPQILDSIKSKGIEMDYLTLHVGAGTFQPISVENATEHAMHGEQMVFTADNLRALIHTKGKIVAVGTTSIRSLESLYWFGIKLMREKETTFVIPQDYPYRNHPNLPPYKEVFSFVLGWMEKNNKKKLDGETAIYIYPGYTFRVVSGLVTNFHQPGSTLILLIAAFTGENWREIYRQALENRYRFLSYGDSSLLWRE</sequence>
<comment type="catalytic activity">
    <reaction evidence="5">
        <text>7-aminomethyl-7-carbaguanosine(34) in tRNA + S-adenosyl-L-methionine = epoxyqueuosine(34) in tRNA + adenine + L-methionine + 2 H(+)</text>
        <dbReference type="Rhea" id="RHEA:32155"/>
        <dbReference type="Rhea" id="RHEA-COMP:10342"/>
        <dbReference type="Rhea" id="RHEA-COMP:18582"/>
        <dbReference type="ChEBI" id="CHEBI:15378"/>
        <dbReference type="ChEBI" id="CHEBI:16708"/>
        <dbReference type="ChEBI" id="CHEBI:57844"/>
        <dbReference type="ChEBI" id="CHEBI:59789"/>
        <dbReference type="ChEBI" id="CHEBI:82833"/>
        <dbReference type="ChEBI" id="CHEBI:194443"/>
        <dbReference type="EC" id="2.4.99.17"/>
    </reaction>
</comment>
<keyword evidence="6" id="KW-0413">Isomerase</keyword>
<comment type="subcellular location">
    <subcellularLocation>
        <location evidence="5">Cytoplasm</location>
    </subcellularLocation>
</comment>
<dbReference type="Gene3D" id="2.40.10.240">
    <property type="entry name" value="QueA-like"/>
    <property type="match status" value="1"/>
</dbReference>
<dbReference type="PANTHER" id="PTHR30307">
    <property type="entry name" value="S-ADENOSYLMETHIONINE:TRNA RIBOSYLTRANSFERASE-ISOMERASE"/>
    <property type="match status" value="1"/>
</dbReference>
<dbReference type="STRING" id="1232681.ADIS_2950"/>
<dbReference type="InterPro" id="IPR036100">
    <property type="entry name" value="QueA_sf"/>
</dbReference>
<keyword evidence="2 5" id="KW-0808">Transferase</keyword>
<keyword evidence="4 5" id="KW-0671">Queuosine biosynthesis</keyword>
<dbReference type="PATRIC" id="fig|1288963.3.peg.2941"/>
<dbReference type="AlphaFoldDB" id="R7ZQV7"/>
<evidence type="ECO:0000313" key="7">
    <source>
        <dbReference type="Proteomes" id="UP000013909"/>
    </source>
</evidence>
<organism evidence="6 7">
    <name type="scientific">Lunatimonas lonarensis</name>
    <dbReference type="NCBI Taxonomy" id="1232681"/>
    <lineage>
        <taxon>Bacteria</taxon>
        <taxon>Pseudomonadati</taxon>
        <taxon>Bacteroidota</taxon>
        <taxon>Cytophagia</taxon>
        <taxon>Cytophagales</taxon>
        <taxon>Cyclobacteriaceae</taxon>
    </lineage>
</organism>
<dbReference type="HAMAP" id="MF_00113">
    <property type="entry name" value="QueA"/>
    <property type="match status" value="1"/>
</dbReference>
<evidence type="ECO:0000313" key="6">
    <source>
        <dbReference type="EMBL" id="EON76500.1"/>
    </source>
</evidence>
<comment type="caution">
    <text evidence="6">The sequence shown here is derived from an EMBL/GenBank/DDBJ whole genome shotgun (WGS) entry which is preliminary data.</text>
</comment>
<comment type="subunit">
    <text evidence="5">Monomer.</text>
</comment>
<dbReference type="UniPathway" id="UPA00392"/>
<evidence type="ECO:0000256" key="3">
    <source>
        <dbReference type="ARBA" id="ARBA00022691"/>
    </source>
</evidence>
<dbReference type="GO" id="GO:0051075">
    <property type="term" value="F:S-adenosylmethionine:tRNA ribosyltransferase-isomerase activity"/>
    <property type="evidence" value="ECO:0007669"/>
    <property type="project" value="UniProtKB-EC"/>
</dbReference>
<dbReference type="OrthoDB" id="9805933at2"/>
<evidence type="ECO:0000256" key="5">
    <source>
        <dbReference type="HAMAP-Rule" id="MF_00113"/>
    </source>
</evidence>
<gene>
    <name evidence="5" type="primary">queA</name>
    <name evidence="6" type="ORF">ADIS_2950</name>
</gene>
<name>R7ZQV7_9BACT</name>
<dbReference type="PANTHER" id="PTHR30307:SF0">
    <property type="entry name" value="S-ADENOSYLMETHIONINE:TRNA RIBOSYLTRANSFERASE-ISOMERASE"/>
    <property type="match status" value="1"/>
</dbReference>
<dbReference type="EMBL" id="AQHR01000085">
    <property type="protein sequence ID" value="EON76500.1"/>
    <property type="molecule type" value="Genomic_DNA"/>
</dbReference>
<comment type="pathway">
    <text evidence="5">tRNA modification; tRNA-queuosine biosynthesis.</text>
</comment>
<keyword evidence="3 5" id="KW-0949">S-adenosyl-L-methionine</keyword>
<protein>
    <recommendedName>
        <fullName evidence="5">S-adenosylmethionine:tRNA ribosyltransferase-isomerase</fullName>
        <ecNumber evidence="5">2.4.99.17</ecNumber>
    </recommendedName>
    <alternativeName>
        <fullName evidence="5">Queuosine biosynthesis protein QueA</fullName>
    </alternativeName>
</protein>
<dbReference type="GO" id="GO:0005737">
    <property type="term" value="C:cytoplasm"/>
    <property type="evidence" value="ECO:0007669"/>
    <property type="project" value="UniProtKB-SubCell"/>
</dbReference>
<dbReference type="GO" id="GO:0008616">
    <property type="term" value="P:tRNA queuosine(34) biosynthetic process"/>
    <property type="evidence" value="ECO:0007669"/>
    <property type="project" value="UniProtKB-UniRule"/>
</dbReference>
<dbReference type="SUPFAM" id="SSF111337">
    <property type="entry name" value="QueA-like"/>
    <property type="match status" value="1"/>
</dbReference>
<comment type="similarity">
    <text evidence="5">Belongs to the QueA family.</text>
</comment>
<keyword evidence="1 5" id="KW-0963">Cytoplasm</keyword>
<dbReference type="EC" id="2.4.99.17" evidence="5"/>
<evidence type="ECO:0000256" key="2">
    <source>
        <dbReference type="ARBA" id="ARBA00022679"/>
    </source>
</evidence>